<dbReference type="SFLD" id="SFLDS00019">
    <property type="entry name" value="Glutathione_Transferase_(cytos"/>
    <property type="match status" value="1"/>
</dbReference>
<dbReference type="Gene3D" id="1.20.1050.10">
    <property type="match status" value="1"/>
</dbReference>
<evidence type="ECO:0000259" key="2">
    <source>
        <dbReference type="PROSITE" id="PS50405"/>
    </source>
</evidence>
<dbReference type="InterPro" id="IPR004046">
    <property type="entry name" value="GST_C"/>
</dbReference>
<dbReference type="InterPro" id="IPR004045">
    <property type="entry name" value="Glutathione_S-Trfase_N"/>
</dbReference>
<name>B3S2F5_TRIAD</name>
<dbReference type="PhylomeDB" id="B3S2F5"/>
<proteinExistence type="predicted"/>
<dbReference type="FunFam" id="3.40.30.10:FF:000035">
    <property type="entry name" value="hematopoietic prostaglandin D synthase"/>
    <property type="match status" value="1"/>
</dbReference>
<evidence type="ECO:0000313" key="4">
    <source>
        <dbReference type="Proteomes" id="UP000009022"/>
    </source>
</evidence>
<dbReference type="CTD" id="6755531"/>
<dbReference type="InterPro" id="IPR010987">
    <property type="entry name" value="Glutathione-S-Trfase_C-like"/>
</dbReference>
<dbReference type="PANTHER" id="PTHR11571">
    <property type="entry name" value="GLUTATHIONE S-TRANSFERASE"/>
    <property type="match status" value="1"/>
</dbReference>
<dbReference type="Gene3D" id="3.40.30.10">
    <property type="entry name" value="Glutaredoxin"/>
    <property type="match status" value="1"/>
</dbReference>
<feature type="domain" description="GST C-terminal" evidence="2">
    <location>
        <begin position="83"/>
        <end position="204"/>
    </location>
</feature>
<sequence length="204" mass="24017">MPSYKLTYFDIRGRAEVSRYILAVAGIDYVDERFTEEEWPKIKPTVKNPFKQLPCLEIDGKVFIESLAIENYLAATFGLHGNNNYEKYQIDMVSSAVTDLIEKYMIAAFETDEKRREVSRNNYLKFLPVWLKATEAIFQSNKFEYLVCDRLTLADLQFFCGAEYLVDDDEHVFDNFPSLKVLFDRVANVKEIAEWRNKRPKRDY</sequence>
<dbReference type="CDD" id="cd03192">
    <property type="entry name" value="GST_C_Sigma_like"/>
    <property type="match status" value="1"/>
</dbReference>
<protein>
    <recommendedName>
        <fullName evidence="5">Glutathione transferase</fullName>
    </recommendedName>
</protein>
<organism evidence="3 4">
    <name type="scientific">Trichoplax adhaerens</name>
    <name type="common">Trichoplax reptans</name>
    <dbReference type="NCBI Taxonomy" id="10228"/>
    <lineage>
        <taxon>Eukaryota</taxon>
        <taxon>Metazoa</taxon>
        <taxon>Placozoa</taxon>
        <taxon>Uniplacotomia</taxon>
        <taxon>Trichoplacea</taxon>
        <taxon>Trichoplacidae</taxon>
        <taxon>Trichoplax</taxon>
    </lineage>
</organism>
<dbReference type="eggNOG" id="KOG1695">
    <property type="taxonomic scope" value="Eukaryota"/>
</dbReference>
<dbReference type="FunCoup" id="B3S2F5">
    <property type="interactions" value="78"/>
</dbReference>
<dbReference type="Proteomes" id="UP000009022">
    <property type="component" value="Unassembled WGS sequence"/>
</dbReference>
<evidence type="ECO:0000313" key="3">
    <source>
        <dbReference type="EMBL" id="EDV23408.1"/>
    </source>
</evidence>
<dbReference type="SUPFAM" id="SSF52833">
    <property type="entry name" value="Thioredoxin-like"/>
    <property type="match status" value="1"/>
</dbReference>
<dbReference type="OMA" id="AKEPNIA"/>
<dbReference type="SFLD" id="SFLDG01205">
    <property type="entry name" value="AMPS.1"/>
    <property type="match status" value="1"/>
</dbReference>
<dbReference type="CDD" id="cd03039">
    <property type="entry name" value="GST_N_Sigma_like"/>
    <property type="match status" value="1"/>
</dbReference>
<dbReference type="InterPro" id="IPR040079">
    <property type="entry name" value="Glutathione_S-Trfase"/>
</dbReference>
<evidence type="ECO:0008006" key="5">
    <source>
        <dbReference type="Google" id="ProtNLM"/>
    </source>
</evidence>
<dbReference type="SUPFAM" id="SSF47616">
    <property type="entry name" value="GST C-terminal domain-like"/>
    <property type="match status" value="1"/>
</dbReference>
<dbReference type="AlphaFoldDB" id="B3S2F5"/>
<dbReference type="EMBL" id="DS985247">
    <property type="protein sequence ID" value="EDV23408.1"/>
    <property type="molecule type" value="Genomic_DNA"/>
</dbReference>
<dbReference type="SFLD" id="SFLDG00363">
    <property type="entry name" value="AMPS_(cytGST):_Alpha-__Mu-__Pi"/>
    <property type="match status" value="1"/>
</dbReference>
<evidence type="ECO:0000259" key="1">
    <source>
        <dbReference type="PROSITE" id="PS50404"/>
    </source>
</evidence>
<dbReference type="OrthoDB" id="414243at2759"/>
<reference evidence="3 4" key="1">
    <citation type="journal article" date="2008" name="Nature">
        <title>The Trichoplax genome and the nature of placozoans.</title>
        <authorList>
            <person name="Srivastava M."/>
            <person name="Begovic E."/>
            <person name="Chapman J."/>
            <person name="Putnam N.H."/>
            <person name="Hellsten U."/>
            <person name="Kawashima T."/>
            <person name="Kuo A."/>
            <person name="Mitros T."/>
            <person name="Salamov A."/>
            <person name="Carpenter M.L."/>
            <person name="Signorovitch A.Y."/>
            <person name="Moreno M.A."/>
            <person name="Kamm K."/>
            <person name="Grimwood J."/>
            <person name="Schmutz J."/>
            <person name="Shapiro H."/>
            <person name="Grigoriev I.V."/>
            <person name="Buss L.W."/>
            <person name="Schierwater B."/>
            <person name="Dellaporta S.L."/>
            <person name="Rokhsar D.S."/>
        </authorList>
    </citation>
    <scope>NUCLEOTIDE SEQUENCE [LARGE SCALE GENOMIC DNA]</scope>
    <source>
        <strain evidence="3 4">Grell-BS-1999</strain>
    </source>
</reference>
<dbReference type="Pfam" id="PF14497">
    <property type="entry name" value="GST_C_3"/>
    <property type="match status" value="1"/>
</dbReference>
<dbReference type="InterPro" id="IPR036249">
    <property type="entry name" value="Thioredoxin-like_sf"/>
</dbReference>
<dbReference type="InParanoid" id="B3S2F5"/>
<dbReference type="GO" id="GO:0006749">
    <property type="term" value="P:glutathione metabolic process"/>
    <property type="evidence" value="ECO:0000318"/>
    <property type="project" value="GO_Central"/>
</dbReference>
<feature type="domain" description="GST N-terminal" evidence="1">
    <location>
        <begin position="2"/>
        <end position="81"/>
    </location>
</feature>
<dbReference type="GeneID" id="6755531"/>
<dbReference type="Pfam" id="PF02798">
    <property type="entry name" value="GST_N"/>
    <property type="match status" value="1"/>
</dbReference>
<dbReference type="RefSeq" id="XP_002114318.1">
    <property type="nucleotide sequence ID" value="XM_002114282.1"/>
</dbReference>
<accession>B3S2F5</accession>
<dbReference type="KEGG" id="tad:TRIADDRAFT_58007"/>
<dbReference type="PROSITE" id="PS50404">
    <property type="entry name" value="GST_NTER"/>
    <property type="match status" value="1"/>
</dbReference>
<dbReference type="InterPro" id="IPR036282">
    <property type="entry name" value="Glutathione-S-Trfase_C_sf"/>
</dbReference>
<dbReference type="HOGENOM" id="CLU_039475_1_0_1"/>
<dbReference type="InterPro" id="IPR050213">
    <property type="entry name" value="GST_superfamily"/>
</dbReference>
<keyword evidence="4" id="KW-1185">Reference proteome</keyword>
<dbReference type="FunFam" id="1.20.1050.10:FF:000030">
    <property type="entry name" value="Glutathione S-transferase S1"/>
    <property type="match status" value="1"/>
</dbReference>
<dbReference type="GO" id="GO:0004364">
    <property type="term" value="F:glutathione transferase activity"/>
    <property type="evidence" value="ECO:0000318"/>
    <property type="project" value="GO_Central"/>
</dbReference>
<dbReference type="STRING" id="10228.B3S2F5"/>
<gene>
    <name evidence="3" type="ORF">TRIADDRAFT_58007</name>
</gene>
<dbReference type="PROSITE" id="PS50405">
    <property type="entry name" value="GST_CTER"/>
    <property type="match status" value="1"/>
</dbReference>
<dbReference type="PANTHER" id="PTHR11571:SF150">
    <property type="entry name" value="GLUTATHIONE S-TRANSFERASE"/>
    <property type="match status" value="1"/>
</dbReference>